<feature type="transmembrane region" description="Helical" evidence="1">
    <location>
        <begin position="37"/>
        <end position="54"/>
    </location>
</feature>
<dbReference type="Proteomes" id="UP000810292">
    <property type="component" value="Unassembled WGS sequence"/>
</dbReference>
<feature type="transmembrane region" description="Helical" evidence="1">
    <location>
        <begin position="142"/>
        <end position="162"/>
    </location>
</feature>
<protein>
    <recommendedName>
        <fullName evidence="4">Phosphatidate cytidylyltransferase</fullName>
    </recommendedName>
</protein>
<comment type="caution">
    <text evidence="2">The sequence shown here is derived from an EMBL/GenBank/DDBJ whole genome shotgun (WGS) entry which is preliminary data.</text>
</comment>
<accession>A0A9D9ICB8</accession>
<name>A0A9D9ICB8_9SPIO</name>
<evidence type="ECO:0000256" key="1">
    <source>
        <dbReference type="SAM" id="Phobius"/>
    </source>
</evidence>
<dbReference type="PANTHER" id="PTHR31303">
    <property type="entry name" value="CTP-DEPENDENT DIACYLGLYCEROL KINASE 1"/>
    <property type="match status" value="1"/>
</dbReference>
<reference evidence="2" key="2">
    <citation type="journal article" date="2021" name="PeerJ">
        <title>Extensive microbial diversity within the chicken gut microbiome revealed by metagenomics and culture.</title>
        <authorList>
            <person name="Gilroy R."/>
            <person name="Ravi A."/>
            <person name="Getino M."/>
            <person name="Pursley I."/>
            <person name="Horton D.L."/>
            <person name="Alikhan N.F."/>
            <person name="Baker D."/>
            <person name="Gharbi K."/>
            <person name="Hall N."/>
            <person name="Watson M."/>
            <person name="Adriaenssens E.M."/>
            <person name="Foster-Nyarko E."/>
            <person name="Jarju S."/>
            <person name="Secka A."/>
            <person name="Antonio M."/>
            <person name="Oren A."/>
            <person name="Chaudhuri R.R."/>
            <person name="La Ragione R."/>
            <person name="Hildebrand F."/>
            <person name="Pallen M.J."/>
        </authorList>
    </citation>
    <scope>NUCLEOTIDE SEQUENCE</scope>
    <source>
        <strain evidence="2">14700</strain>
    </source>
</reference>
<dbReference type="InterPro" id="IPR037997">
    <property type="entry name" value="Dgk1-like"/>
</dbReference>
<keyword evidence="1" id="KW-1133">Transmembrane helix</keyword>
<feature type="transmembrane region" description="Helical" evidence="1">
    <location>
        <begin position="84"/>
        <end position="104"/>
    </location>
</feature>
<proteinExistence type="predicted"/>
<dbReference type="AlphaFoldDB" id="A0A9D9ICB8"/>
<evidence type="ECO:0000313" key="3">
    <source>
        <dbReference type="Proteomes" id="UP000810292"/>
    </source>
</evidence>
<dbReference type="EMBL" id="JADIMF010000135">
    <property type="protein sequence ID" value="MBO8469710.1"/>
    <property type="molecule type" value="Genomic_DNA"/>
</dbReference>
<keyword evidence="1" id="KW-0812">Transmembrane</keyword>
<reference evidence="2" key="1">
    <citation type="submission" date="2020-10" db="EMBL/GenBank/DDBJ databases">
        <authorList>
            <person name="Gilroy R."/>
        </authorList>
    </citation>
    <scope>NUCLEOTIDE SEQUENCE</scope>
    <source>
        <strain evidence="2">14700</strain>
    </source>
</reference>
<evidence type="ECO:0000313" key="2">
    <source>
        <dbReference type="EMBL" id="MBO8469710.1"/>
    </source>
</evidence>
<feature type="transmembrane region" description="Helical" evidence="1">
    <location>
        <begin position="60"/>
        <end position="77"/>
    </location>
</feature>
<feature type="transmembrane region" description="Helical" evidence="1">
    <location>
        <begin position="6"/>
        <end position="25"/>
    </location>
</feature>
<feature type="transmembrane region" description="Helical" evidence="1">
    <location>
        <begin position="110"/>
        <end position="130"/>
    </location>
</feature>
<sequence length="201" mass="22148">MVNDIFPILVSFIYVIAVLLVSYLLESHGRLGRESARKLVHFLVSLWVFVMVYWMDSLWARILGPIAFIFINTFMTLKAREGRAIGMIFFPVALLAVSILYSFSLISAETAISSVLVMGAGDSAAALIGTRYGRHQLFSKSIEGFTAMFAVSFIVLLAFSSLPWEESFLIAFVAAAAEVLAPHGLDNLTVPFAVILMMEVL</sequence>
<keyword evidence="1" id="KW-0472">Membrane</keyword>
<evidence type="ECO:0008006" key="4">
    <source>
        <dbReference type="Google" id="ProtNLM"/>
    </source>
</evidence>
<dbReference type="GO" id="GO:0004143">
    <property type="term" value="F:ATP-dependent diacylglycerol kinase activity"/>
    <property type="evidence" value="ECO:0007669"/>
    <property type="project" value="InterPro"/>
</dbReference>
<organism evidence="2 3">
    <name type="scientific">Candidatus Ornithospirochaeta stercoravium</name>
    <dbReference type="NCBI Taxonomy" id="2840897"/>
    <lineage>
        <taxon>Bacteria</taxon>
        <taxon>Pseudomonadati</taxon>
        <taxon>Spirochaetota</taxon>
        <taxon>Spirochaetia</taxon>
        <taxon>Spirochaetales</taxon>
        <taxon>Spirochaetaceae</taxon>
        <taxon>Spirochaetaceae incertae sedis</taxon>
        <taxon>Candidatus Ornithospirochaeta</taxon>
    </lineage>
</organism>
<dbReference type="PANTHER" id="PTHR31303:SF1">
    <property type="entry name" value="CTP-DEPENDENT DIACYLGLYCEROL KINASE 1"/>
    <property type="match status" value="1"/>
</dbReference>
<gene>
    <name evidence="2" type="ORF">IAA72_08000</name>
</gene>